<organism evidence="2 3">
    <name type="scientific">Actinoalloteichus hoggarensis</name>
    <dbReference type="NCBI Taxonomy" id="1470176"/>
    <lineage>
        <taxon>Bacteria</taxon>
        <taxon>Bacillati</taxon>
        <taxon>Actinomycetota</taxon>
        <taxon>Actinomycetes</taxon>
        <taxon>Pseudonocardiales</taxon>
        <taxon>Pseudonocardiaceae</taxon>
        <taxon>Actinoalloteichus</taxon>
    </lineage>
</organism>
<dbReference type="PANTHER" id="PTHR30363:SF28">
    <property type="entry name" value="TRANSCRIPTIONAL REGULATORY PROTEIN-RELATED"/>
    <property type="match status" value="1"/>
</dbReference>
<name>A0A221W2I6_9PSEU</name>
<feature type="compositionally biased region" description="Polar residues" evidence="1">
    <location>
        <begin position="146"/>
        <end position="166"/>
    </location>
</feature>
<sequence>MGQVPRRVGNSAAVRRVTGRRRRVPGPGSLPTEAFEVDIVRDHGSVRRRAARGGSKEGGRGSCALVRHAGRRGVRPAVMTLTPTDLLVDRPDELGNIRVVEFVGSPAGAANDAEHPIPVPGAVQHARSVHGEADDIAAETGRPESSETSPASTQVTAPASATSSSEGRTRHTVARLLLEHGPATAAAIAEELGLGQAAVRRHLDAMIADGQACTRQAPRGPRGRGRPARLYLLTEAGRTRFGHAYDDLAVAALRFLGEHVGEQAVTAFARQRVAELVDRHRGAVSAAPDPATRAEALAEALTREGYASSTRRVGSGEQLCQHHCPVAHVAAEFPQLCEAETALFADLLGTHVQRLATIARGDAACTTHVPLVERAAEHSDRPESPGRSTARLVPAPATPVQTAPNPDGGEPA</sequence>
<reference evidence="2 3" key="1">
    <citation type="submission" date="2017-07" db="EMBL/GenBank/DDBJ databases">
        <title>Complete genome sequence of Actinoalloteichus hoggarensis DSM 45943, type strain of Actinoalloteichus hoggarensis.</title>
        <authorList>
            <person name="Ruckert C."/>
            <person name="Nouioui I."/>
            <person name="Willmese J."/>
            <person name="van Wezel G."/>
            <person name="Klenk H.-P."/>
            <person name="Kalinowski J."/>
            <person name="Zotchev S.B."/>
        </authorList>
    </citation>
    <scope>NUCLEOTIDE SEQUENCE [LARGE SCALE GENOMIC DNA]</scope>
    <source>
        <strain evidence="2 3">DSM 45943</strain>
    </source>
</reference>
<proteinExistence type="predicted"/>
<gene>
    <name evidence="2" type="ORF">AHOG_11795</name>
</gene>
<feature type="compositionally biased region" description="Basic and acidic residues" evidence="1">
    <location>
        <begin position="374"/>
        <end position="384"/>
    </location>
</feature>
<dbReference type="AlphaFoldDB" id="A0A221W2I6"/>
<dbReference type="InterPro" id="IPR036388">
    <property type="entry name" value="WH-like_DNA-bd_sf"/>
</dbReference>
<dbReference type="Gene3D" id="1.10.10.10">
    <property type="entry name" value="Winged helix-like DNA-binding domain superfamily/Winged helix DNA-binding domain"/>
    <property type="match status" value="1"/>
</dbReference>
<dbReference type="InterPro" id="IPR011991">
    <property type="entry name" value="ArsR-like_HTH"/>
</dbReference>
<feature type="region of interest" description="Disordered" evidence="1">
    <location>
        <begin position="128"/>
        <end position="168"/>
    </location>
</feature>
<dbReference type="EMBL" id="CP022521">
    <property type="protein sequence ID" value="ASO20002.1"/>
    <property type="molecule type" value="Genomic_DNA"/>
</dbReference>
<protein>
    <submittedName>
        <fullName evidence="2">Uncharacterized protein</fullName>
    </submittedName>
</protein>
<dbReference type="PANTHER" id="PTHR30363">
    <property type="entry name" value="HTH-TYPE TRANSCRIPTIONAL REGULATOR SRLR-RELATED"/>
    <property type="match status" value="1"/>
</dbReference>
<dbReference type="SUPFAM" id="SSF46785">
    <property type="entry name" value="Winged helix' DNA-binding domain"/>
    <property type="match status" value="1"/>
</dbReference>
<dbReference type="InterPro" id="IPR036390">
    <property type="entry name" value="WH_DNA-bd_sf"/>
</dbReference>
<evidence type="ECO:0000313" key="3">
    <source>
        <dbReference type="Proteomes" id="UP000204221"/>
    </source>
</evidence>
<feature type="compositionally biased region" description="Low complexity" evidence="1">
    <location>
        <begin position="393"/>
        <end position="406"/>
    </location>
</feature>
<dbReference type="KEGG" id="ahg:AHOG_11795"/>
<feature type="region of interest" description="Disordered" evidence="1">
    <location>
        <begin position="1"/>
        <end position="32"/>
    </location>
</feature>
<keyword evidence="3" id="KW-1185">Reference proteome</keyword>
<dbReference type="Proteomes" id="UP000204221">
    <property type="component" value="Chromosome"/>
</dbReference>
<evidence type="ECO:0000313" key="2">
    <source>
        <dbReference type="EMBL" id="ASO20002.1"/>
    </source>
</evidence>
<feature type="region of interest" description="Disordered" evidence="1">
    <location>
        <begin position="374"/>
        <end position="412"/>
    </location>
</feature>
<evidence type="ECO:0000256" key="1">
    <source>
        <dbReference type="SAM" id="MobiDB-lite"/>
    </source>
</evidence>
<dbReference type="InterPro" id="IPR050313">
    <property type="entry name" value="Carb_Metab_HTH_regulators"/>
</dbReference>
<dbReference type="CDD" id="cd00090">
    <property type="entry name" value="HTH_ARSR"/>
    <property type="match status" value="1"/>
</dbReference>
<accession>A0A221W2I6</accession>